<dbReference type="AlphaFoldDB" id="D3E101"/>
<dbReference type="EMBL" id="CP001719">
    <property type="protein sequence ID" value="ADC47975.1"/>
    <property type="molecule type" value="Genomic_DNA"/>
</dbReference>
<keyword evidence="2" id="KW-1185">Reference proteome</keyword>
<dbReference type="GeneID" id="8771806"/>
<dbReference type="PATRIC" id="fig|634498.28.peg.2127"/>
<evidence type="ECO:0000313" key="1">
    <source>
        <dbReference type="EMBL" id="ADC47975.1"/>
    </source>
</evidence>
<gene>
    <name evidence="1" type="ordered locus">mru_2125</name>
</gene>
<proteinExistence type="predicted"/>
<dbReference type="Proteomes" id="UP000008680">
    <property type="component" value="Chromosome"/>
</dbReference>
<sequence>MLKAIFKGGDFQCSQGNGTIIFELADNSSKLIFGPDGSVASLISSDILENNYLNGGMDLGTFNFLKNSTIISNLKSIVNSSYYDINCLSNWIISLVNDSDINFTAIVSYLSDPKLVASVVGGLLFEAGMIALPTGLPGLALLGLGTVLTAYGSGMFDDLGTDHPGYAKPENQLNFGLSMTLNFLGLGGSEGFLRGVLYNEVQEKLVVGFVPSIKAYGKTIIKETFYDDNGVLAGVAKSYFDNILQNILFDTFLKWGVR</sequence>
<organism evidence="1 2">
    <name type="scientific">Methanobrevibacter ruminantium (strain ATCC 35063 / DSM 1093 / JCM 13430 / OCM 146 / M1)</name>
    <name type="common">Methanobacterium ruminantium</name>
    <dbReference type="NCBI Taxonomy" id="634498"/>
    <lineage>
        <taxon>Archaea</taxon>
        <taxon>Methanobacteriati</taxon>
        <taxon>Methanobacteriota</taxon>
        <taxon>Methanomada group</taxon>
        <taxon>Methanobacteria</taxon>
        <taxon>Methanobacteriales</taxon>
        <taxon>Methanobacteriaceae</taxon>
        <taxon>Methanobrevibacter</taxon>
    </lineage>
</organism>
<protein>
    <submittedName>
        <fullName evidence="1">Uncharacterized protein</fullName>
    </submittedName>
</protein>
<evidence type="ECO:0000313" key="2">
    <source>
        <dbReference type="Proteomes" id="UP000008680"/>
    </source>
</evidence>
<name>D3E101_METRM</name>
<accession>D3E101</accession>
<reference evidence="1 2" key="1">
    <citation type="journal article" date="2010" name="PLoS ONE">
        <title>The genome sequence of the rumen methanogen Methanobrevibacter ruminantium reveals new possibilities for controlling ruminant methane emissions.</title>
        <authorList>
            <person name="Leahy S.C."/>
            <person name="Kelly W.J."/>
            <person name="Altermann E."/>
            <person name="Ronimus R.S."/>
            <person name="Yeoman C.J."/>
            <person name="Pacheco D.M."/>
            <person name="Li D."/>
            <person name="Kong Z."/>
            <person name="McTavish S."/>
            <person name="Sang C."/>
            <person name="Lambie S.C."/>
            <person name="Janssen P.H."/>
            <person name="Dey D."/>
            <person name="Attwood G.T."/>
        </authorList>
    </citation>
    <scope>NUCLEOTIDE SEQUENCE [LARGE SCALE GENOMIC DNA]</scope>
    <source>
        <strain evidence="2">ATCC 35063 / DSM 1093 / JCM 13430 / OCM 146 / M1</strain>
    </source>
</reference>
<dbReference type="RefSeq" id="WP_012956923.1">
    <property type="nucleotide sequence ID" value="NC_013790.1"/>
</dbReference>
<dbReference type="KEGG" id="mru:mru_2125"/>
<dbReference type="HOGENOM" id="CLU_1076112_0_0_2"/>